<evidence type="ECO:0000313" key="1">
    <source>
        <dbReference type="EMBL" id="SVB81035.1"/>
    </source>
</evidence>
<name>A0A382H1M0_9ZZZZ</name>
<organism evidence="1">
    <name type="scientific">marine metagenome</name>
    <dbReference type="NCBI Taxonomy" id="408172"/>
    <lineage>
        <taxon>unclassified sequences</taxon>
        <taxon>metagenomes</taxon>
        <taxon>ecological metagenomes</taxon>
    </lineage>
</organism>
<reference evidence="1" key="1">
    <citation type="submission" date="2018-05" db="EMBL/GenBank/DDBJ databases">
        <authorList>
            <person name="Lanie J.A."/>
            <person name="Ng W.-L."/>
            <person name="Kazmierczak K.M."/>
            <person name="Andrzejewski T.M."/>
            <person name="Davidsen T.M."/>
            <person name="Wayne K.J."/>
            <person name="Tettelin H."/>
            <person name="Glass J.I."/>
            <person name="Rusch D."/>
            <person name="Podicherti R."/>
            <person name="Tsui H.-C.T."/>
            <person name="Winkler M.E."/>
        </authorList>
    </citation>
    <scope>NUCLEOTIDE SEQUENCE</scope>
</reference>
<sequence length="480" mass="51697">VGIEMRLTMWAYAFGASDPLGNSIFKKASITYTGLPASSPFVNPTVLDTVYFTQWSDPDLGTFTDDYVGCDIDLSFGYVYNGNRLDGVFNGIYNLACPAGGYDFLQGPVDNRDIDGDGDTTEYLGMTSFAYFGAGSSISDPSFTYEGSLQWFNLMEGFLPRPEYPTQIPFTDPTTGEATMFALSGDPVAGSGWVDGVVLPPGDRRQVMTSGPFKMTKGETADVVLGIAAGIGLDAVSSVSVAKYVDTYAQYAYDQNFSLPSAPTAPSLLATEMDGEIMLDWGGNAAAVSLTEETVSAGFEFEGYNVYQLPSAGSPLSEGRKIGTFDKVNTVQNILDPDVDALTGLVVDVVKQTGTNAGVQRWYSTDYDEIRGRPMSNGVNYYFAVTAYSFLPANEGSPFKTLESGEARITVKPHDANPGVTAHSDVTVTHDGTANASVDVKVLNTESLKDESYEVTFDQQHYYRDLAGVWQHASTDSTPR</sequence>
<dbReference type="AlphaFoldDB" id="A0A382H1M0"/>
<proteinExistence type="predicted"/>
<accession>A0A382H1M0</accession>
<protein>
    <submittedName>
        <fullName evidence="1">Uncharacterized protein</fullName>
    </submittedName>
</protein>
<dbReference type="EMBL" id="UINC01058592">
    <property type="protein sequence ID" value="SVB81035.1"/>
    <property type="molecule type" value="Genomic_DNA"/>
</dbReference>
<feature type="non-terminal residue" evidence="1">
    <location>
        <position position="1"/>
    </location>
</feature>
<feature type="non-terminal residue" evidence="1">
    <location>
        <position position="480"/>
    </location>
</feature>
<gene>
    <name evidence="1" type="ORF">METZ01_LOCUS233889</name>
</gene>